<dbReference type="OrthoDB" id="2544694at2759"/>
<evidence type="ECO:0000256" key="1">
    <source>
        <dbReference type="ARBA" id="ARBA00004141"/>
    </source>
</evidence>
<evidence type="ECO:0000256" key="5">
    <source>
        <dbReference type="SAM" id="Phobius"/>
    </source>
</evidence>
<dbReference type="Pfam" id="PF00083">
    <property type="entry name" value="Sugar_tr"/>
    <property type="match status" value="1"/>
</dbReference>
<dbReference type="GO" id="GO:0022857">
    <property type="term" value="F:transmembrane transporter activity"/>
    <property type="evidence" value="ECO:0007669"/>
    <property type="project" value="InterPro"/>
</dbReference>
<feature type="transmembrane region" description="Helical" evidence="5">
    <location>
        <begin position="374"/>
        <end position="393"/>
    </location>
</feature>
<dbReference type="SUPFAM" id="SSF103473">
    <property type="entry name" value="MFS general substrate transporter"/>
    <property type="match status" value="1"/>
</dbReference>
<feature type="transmembrane region" description="Helical" evidence="5">
    <location>
        <begin position="435"/>
        <end position="456"/>
    </location>
</feature>
<evidence type="ECO:0000313" key="8">
    <source>
        <dbReference type="Proteomes" id="UP000283509"/>
    </source>
</evidence>
<feature type="transmembrane region" description="Helical" evidence="5">
    <location>
        <begin position="462"/>
        <end position="485"/>
    </location>
</feature>
<dbReference type="EMBL" id="QCYY01000759">
    <property type="protein sequence ID" value="ROT82928.1"/>
    <property type="molecule type" value="Genomic_DNA"/>
</dbReference>
<feature type="transmembrane region" description="Helical" evidence="5">
    <location>
        <begin position="210"/>
        <end position="233"/>
    </location>
</feature>
<feature type="domain" description="Major facilitator superfamily (MFS) profile" evidence="6">
    <location>
        <begin position="94"/>
        <end position="551"/>
    </location>
</feature>
<feature type="transmembrane region" description="Helical" evidence="5">
    <location>
        <begin position="273"/>
        <end position="291"/>
    </location>
</feature>
<dbReference type="InterPro" id="IPR036259">
    <property type="entry name" value="MFS_trans_sf"/>
</dbReference>
<dbReference type="PROSITE" id="PS50850">
    <property type="entry name" value="MFS"/>
    <property type="match status" value="1"/>
</dbReference>
<dbReference type="PANTHER" id="PTHR24064">
    <property type="entry name" value="SOLUTE CARRIER FAMILY 22 MEMBER"/>
    <property type="match status" value="1"/>
</dbReference>
<keyword evidence="8" id="KW-1185">Reference proteome</keyword>
<dbReference type="GO" id="GO:0016020">
    <property type="term" value="C:membrane"/>
    <property type="evidence" value="ECO:0007669"/>
    <property type="project" value="UniProtKB-SubCell"/>
</dbReference>
<organism evidence="7 8">
    <name type="scientific">Penaeus vannamei</name>
    <name type="common">Whiteleg shrimp</name>
    <name type="synonym">Litopenaeus vannamei</name>
    <dbReference type="NCBI Taxonomy" id="6689"/>
    <lineage>
        <taxon>Eukaryota</taxon>
        <taxon>Metazoa</taxon>
        <taxon>Ecdysozoa</taxon>
        <taxon>Arthropoda</taxon>
        <taxon>Crustacea</taxon>
        <taxon>Multicrustacea</taxon>
        <taxon>Malacostraca</taxon>
        <taxon>Eumalacostraca</taxon>
        <taxon>Eucarida</taxon>
        <taxon>Decapoda</taxon>
        <taxon>Dendrobranchiata</taxon>
        <taxon>Penaeoidea</taxon>
        <taxon>Penaeidae</taxon>
        <taxon>Penaeus</taxon>
    </lineage>
</organism>
<protein>
    <submittedName>
        <fullName evidence="7">Putative organic cation transporter protein-like</fullName>
    </submittedName>
</protein>
<feature type="transmembrane region" description="Helical" evidence="5">
    <location>
        <begin position="405"/>
        <end position="423"/>
    </location>
</feature>
<evidence type="ECO:0000313" key="7">
    <source>
        <dbReference type="EMBL" id="ROT82928.1"/>
    </source>
</evidence>
<keyword evidence="2 5" id="KW-0812">Transmembrane</keyword>
<evidence type="ECO:0000256" key="3">
    <source>
        <dbReference type="ARBA" id="ARBA00022989"/>
    </source>
</evidence>
<dbReference type="InterPro" id="IPR005828">
    <property type="entry name" value="MFS_sugar_transport-like"/>
</dbReference>
<dbReference type="Gene3D" id="1.20.1250.20">
    <property type="entry name" value="MFS general substrate transporter like domains"/>
    <property type="match status" value="1"/>
</dbReference>
<keyword evidence="3 5" id="KW-1133">Transmembrane helix</keyword>
<feature type="transmembrane region" description="Helical" evidence="5">
    <location>
        <begin position="523"/>
        <end position="546"/>
    </location>
</feature>
<reference evidence="7 8" key="2">
    <citation type="submission" date="2019-01" db="EMBL/GenBank/DDBJ databases">
        <title>The decoding of complex shrimp genome reveals the adaptation for benthos swimmer, frequently molting mechanism and breeding impact on genome.</title>
        <authorList>
            <person name="Sun Y."/>
            <person name="Gao Y."/>
            <person name="Yu Y."/>
        </authorList>
    </citation>
    <scope>NUCLEOTIDE SEQUENCE [LARGE SCALE GENOMIC DNA]</scope>
    <source>
        <tissue evidence="7">Muscle</tissue>
    </source>
</reference>
<sequence>MTAEAKEDAKSVEEVKKFEDLLHLVGTRGRWNIILFTLCAYSTFVSPMQTLSYQFLGATPDHWCHVESLVSAGWTEDQILSIAIPVNNNTGKPEHCLMYNSNFSSALERGFEWAQNNPQNFDQGEVVSCSSRDFNATQYRSTVTTEWDLVCERRVLYSTTQAAAQAGKLVGYVFLGYLLDTFGRRPVTLGCSALSIISGFLAAASPNVEFYIFIKIIISCMMSGVYLGCFISAMEACSAKQRDYVGPLLVLPWALGYMVVPGIAYLIRDWKPLQAALTTPALLLIVYYFLLPESPRWLILKGRHKEALEILQKAARLNDRTLPSDQQVIAAMGRIANSDTNKENQEKAKETIPQRALNVAKTFVILLTTPSLRLRALIAFFCWFAASMVYYGVALNATNLSADPYIYLFLGGLMEVPSYILLWPAIKFLGRVKSLAILYFVCGASIIVVMFLMLYVPTVPVGVTMFFSLCGKMAITAAFHLIWLFTAELFPTKYRSLAVGEASVCARIGSICSPYINDILGEVVTWAPSALFGIVSLVAAGLSLLLPETKNRELPEAADFFEKKGEVNVAYEGKVELS</sequence>
<keyword evidence="4 5" id="KW-0472">Membrane</keyword>
<proteinExistence type="predicted"/>
<feature type="transmembrane region" description="Helical" evidence="5">
    <location>
        <begin position="187"/>
        <end position="204"/>
    </location>
</feature>
<dbReference type="AlphaFoldDB" id="A0A423U2M3"/>
<accession>A0A423U2M3</accession>
<evidence type="ECO:0000256" key="4">
    <source>
        <dbReference type="ARBA" id="ARBA00023136"/>
    </source>
</evidence>
<dbReference type="Proteomes" id="UP000283509">
    <property type="component" value="Unassembled WGS sequence"/>
</dbReference>
<reference evidence="7 8" key="1">
    <citation type="submission" date="2018-04" db="EMBL/GenBank/DDBJ databases">
        <authorList>
            <person name="Zhang X."/>
            <person name="Yuan J."/>
            <person name="Li F."/>
            <person name="Xiang J."/>
        </authorList>
    </citation>
    <scope>NUCLEOTIDE SEQUENCE [LARGE SCALE GENOMIC DNA]</scope>
    <source>
        <tissue evidence="7">Muscle</tissue>
    </source>
</reference>
<comment type="subcellular location">
    <subcellularLocation>
        <location evidence="1">Membrane</location>
        <topology evidence="1">Multi-pass membrane protein</topology>
    </subcellularLocation>
</comment>
<feature type="transmembrane region" description="Helical" evidence="5">
    <location>
        <begin position="245"/>
        <end position="267"/>
    </location>
</feature>
<dbReference type="InterPro" id="IPR020846">
    <property type="entry name" value="MFS_dom"/>
</dbReference>
<gene>
    <name evidence="7" type="ORF">C7M84_023913</name>
</gene>
<evidence type="ECO:0000259" key="6">
    <source>
        <dbReference type="PROSITE" id="PS50850"/>
    </source>
</evidence>
<name>A0A423U2M3_PENVA</name>
<evidence type="ECO:0000256" key="2">
    <source>
        <dbReference type="ARBA" id="ARBA00022692"/>
    </source>
</evidence>
<comment type="caution">
    <text evidence="7">The sequence shown here is derived from an EMBL/GenBank/DDBJ whole genome shotgun (WGS) entry which is preliminary data.</text>
</comment>
<dbReference type="CDD" id="cd17317">
    <property type="entry name" value="MFS_SLC22"/>
    <property type="match status" value="1"/>
</dbReference>